<sequence length="222" mass="25222">MHHLIFQATGEDENSVIPYAQSGDFVKALMSFDAEDLDMGESEVSSELFLLKKICELKKWPVSGDYPRFYISQKVEVTLTRKNKAFCRVLNARSHETLEPLSMEGLQEAINACFKQVASWKTNAQAFMKQVFELYSEFRSSDGAPVALADLYQALYHQKPGYRREHFGLDLNHCLNSGLTRNQSHYLSVIPATSRQGQSFYVFDTTGTGQWVDQIAFLPLES</sequence>
<dbReference type="EMBL" id="PFFQ01000046">
    <property type="protein sequence ID" value="PIW15721.1"/>
    <property type="molecule type" value="Genomic_DNA"/>
</dbReference>
<gene>
    <name evidence="1" type="ORF">COW36_16080</name>
</gene>
<name>A0A2M7G1U5_9BACT</name>
<evidence type="ECO:0000313" key="1">
    <source>
        <dbReference type="EMBL" id="PIW15721.1"/>
    </source>
</evidence>
<dbReference type="Proteomes" id="UP000231019">
    <property type="component" value="Unassembled WGS sequence"/>
</dbReference>
<protein>
    <submittedName>
        <fullName evidence="1">Uncharacterized protein</fullName>
    </submittedName>
</protein>
<organism evidence="1 2">
    <name type="scientific">bacterium (Candidatus Blackallbacteria) CG17_big_fil_post_rev_8_21_14_2_50_48_46</name>
    <dbReference type="NCBI Taxonomy" id="2014261"/>
    <lineage>
        <taxon>Bacteria</taxon>
        <taxon>Candidatus Blackallbacteria</taxon>
    </lineage>
</organism>
<reference evidence="1 2" key="1">
    <citation type="submission" date="2017-09" db="EMBL/GenBank/DDBJ databases">
        <title>Depth-based differentiation of microbial function through sediment-hosted aquifers and enrichment of novel symbionts in the deep terrestrial subsurface.</title>
        <authorList>
            <person name="Probst A.J."/>
            <person name="Ladd B."/>
            <person name="Jarett J.K."/>
            <person name="Geller-Mcgrath D.E."/>
            <person name="Sieber C.M."/>
            <person name="Emerson J.B."/>
            <person name="Anantharaman K."/>
            <person name="Thomas B.C."/>
            <person name="Malmstrom R."/>
            <person name="Stieglmeier M."/>
            <person name="Klingl A."/>
            <person name="Woyke T."/>
            <person name="Ryan C.M."/>
            <person name="Banfield J.F."/>
        </authorList>
    </citation>
    <scope>NUCLEOTIDE SEQUENCE [LARGE SCALE GENOMIC DNA]</scope>
    <source>
        <strain evidence="1">CG17_big_fil_post_rev_8_21_14_2_50_48_46</strain>
    </source>
</reference>
<dbReference type="AlphaFoldDB" id="A0A2M7G1U5"/>
<accession>A0A2M7G1U5</accession>
<comment type="caution">
    <text evidence="1">The sequence shown here is derived from an EMBL/GenBank/DDBJ whole genome shotgun (WGS) entry which is preliminary data.</text>
</comment>
<evidence type="ECO:0000313" key="2">
    <source>
        <dbReference type="Proteomes" id="UP000231019"/>
    </source>
</evidence>
<proteinExistence type="predicted"/>